<dbReference type="PANTHER" id="PTHR48229:SF1">
    <property type="entry name" value="ALPHA METHYLACYL-COA RACEMASE-RELATED"/>
    <property type="match status" value="1"/>
</dbReference>
<evidence type="ECO:0000256" key="1">
    <source>
        <dbReference type="ARBA" id="ARBA00008383"/>
    </source>
</evidence>
<dbReference type="InterPro" id="IPR023606">
    <property type="entry name" value="CoA-Trfase_III_dom_1_sf"/>
</dbReference>
<dbReference type="GO" id="GO:0003824">
    <property type="term" value="F:catalytic activity"/>
    <property type="evidence" value="ECO:0007669"/>
    <property type="project" value="InterPro"/>
</dbReference>
<dbReference type="EMBL" id="JAUKUD010000007">
    <property type="protein sequence ID" value="KAK0738510.1"/>
    <property type="molecule type" value="Genomic_DNA"/>
</dbReference>
<evidence type="ECO:0000313" key="3">
    <source>
        <dbReference type="Proteomes" id="UP001172155"/>
    </source>
</evidence>
<sequence length="584" mass="64723">MTPEARPHEVTTHSVTEEAYQALEQLVAFCSELPDDFLVHRKNVVFSTKGLKTDTVHFPCPLREQEAVLAIKAVEACAAAAIADLKANRAGTRQHGHGRQIMVDADKTSCFLMSAYLTTVDNMGKQHVDVMSKVPDSDIHQAQSILYRRLSANLYETRNRGEFYHIHGSLEATRTLEMLGLPPYDPQMTDYRKCINTIEAAVKTHTIHELDRMNVENKQAGIFALTWEQFQQTPHGNALVNMPPFTVEPSEQWTSPVPFEGTDSQYALRGVKVLELCRIIAGPTIGRSLAAHGATVLKVTSSSLPDVSFFQVDVNTGKHTTNIDLKTTSGRAIFDKLLLDADVIIDGYRPGALARLGYSQKKLMHIARRRNRGFVYVAEDCFGGSTGTKSGTVPGAEWAHRPGWQQIADCVSGVAWAQGRFMGLNEPVVPPFPMSDYGTGALGCVAAMTGLFNRATLGGSWICRTSLVQYDIFVQKLGLLPDFEQQRLRKLHDRSFFALRHSDSVDEVGRRALASLRRVAGHLFDEDLMVSAHSVGFNGVVAWPKEAIRIEGLKVGHVRPPRPNGFDGARWEEWETDEKLVMAV</sequence>
<protein>
    <submittedName>
        <fullName evidence="2">CoA-transferase family III</fullName>
    </submittedName>
</protein>
<keyword evidence="3" id="KW-1185">Reference proteome</keyword>
<dbReference type="PANTHER" id="PTHR48229">
    <property type="entry name" value="CAIB/BAIF FAMILY ENZYME (AFU_ORTHOLOGUE AFUA_1G05360)-RELATED"/>
    <property type="match status" value="1"/>
</dbReference>
<dbReference type="SUPFAM" id="SSF89796">
    <property type="entry name" value="CoA-transferase family III (CaiB/BaiF)"/>
    <property type="match status" value="2"/>
</dbReference>
<reference evidence="2" key="1">
    <citation type="submission" date="2023-06" db="EMBL/GenBank/DDBJ databases">
        <title>Genome-scale phylogeny and comparative genomics of the fungal order Sordariales.</title>
        <authorList>
            <consortium name="Lawrence Berkeley National Laboratory"/>
            <person name="Hensen N."/>
            <person name="Bonometti L."/>
            <person name="Westerberg I."/>
            <person name="Brannstrom I.O."/>
            <person name="Guillou S."/>
            <person name="Cros-Aarteil S."/>
            <person name="Calhoun S."/>
            <person name="Haridas S."/>
            <person name="Kuo A."/>
            <person name="Mondo S."/>
            <person name="Pangilinan J."/>
            <person name="Riley R."/>
            <person name="LaButti K."/>
            <person name="Andreopoulos B."/>
            <person name="Lipzen A."/>
            <person name="Chen C."/>
            <person name="Yanf M."/>
            <person name="Daum C."/>
            <person name="Ng V."/>
            <person name="Clum A."/>
            <person name="Steindorff A."/>
            <person name="Ohm R."/>
            <person name="Martin F."/>
            <person name="Silar P."/>
            <person name="Natvig D."/>
            <person name="Lalanne C."/>
            <person name="Gautier V."/>
            <person name="Ament-velasquez S.L."/>
            <person name="Kruys A."/>
            <person name="Hutchinson M.I."/>
            <person name="Powell A.J."/>
            <person name="Barry K."/>
            <person name="Miller A.N."/>
            <person name="Grigoriev I.V."/>
            <person name="Debuchy R."/>
            <person name="Gladieux P."/>
            <person name="Thoren M.H."/>
            <person name="Johannesson H."/>
        </authorList>
    </citation>
    <scope>NUCLEOTIDE SEQUENCE</scope>
    <source>
        <strain evidence="2">SMH3187-1</strain>
    </source>
</reference>
<accession>A0AA40BQN6</accession>
<name>A0AA40BQN6_9PEZI</name>
<dbReference type="AlphaFoldDB" id="A0AA40BQN6"/>
<organism evidence="2 3">
    <name type="scientific">Schizothecium vesticola</name>
    <dbReference type="NCBI Taxonomy" id="314040"/>
    <lineage>
        <taxon>Eukaryota</taxon>
        <taxon>Fungi</taxon>
        <taxon>Dikarya</taxon>
        <taxon>Ascomycota</taxon>
        <taxon>Pezizomycotina</taxon>
        <taxon>Sordariomycetes</taxon>
        <taxon>Sordariomycetidae</taxon>
        <taxon>Sordariales</taxon>
        <taxon>Schizotheciaceae</taxon>
        <taxon>Schizothecium</taxon>
    </lineage>
</organism>
<dbReference type="Pfam" id="PF02515">
    <property type="entry name" value="CoA_transf_3"/>
    <property type="match status" value="1"/>
</dbReference>
<evidence type="ECO:0000313" key="2">
    <source>
        <dbReference type="EMBL" id="KAK0738510.1"/>
    </source>
</evidence>
<dbReference type="InterPro" id="IPR003673">
    <property type="entry name" value="CoA-Trfase_fam_III"/>
</dbReference>
<comment type="similarity">
    <text evidence="1">Belongs to the CoA-transferase III family.</text>
</comment>
<dbReference type="InterPro" id="IPR052985">
    <property type="entry name" value="CoA-trans_III_biosynth/detox"/>
</dbReference>
<gene>
    <name evidence="2" type="ORF">B0T18DRAFT_333932</name>
</gene>
<dbReference type="Gene3D" id="3.40.50.10540">
    <property type="entry name" value="Crotonobetainyl-coa:carnitine coa-transferase, domain 1"/>
    <property type="match status" value="1"/>
</dbReference>
<comment type="caution">
    <text evidence="2">The sequence shown here is derived from an EMBL/GenBank/DDBJ whole genome shotgun (WGS) entry which is preliminary data.</text>
</comment>
<dbReference type="Proteomes" id="UP001172155">
    <property type="component" value="Unassembled WGS sequence"/>
</dbReference>
<proteinExistence type="inferred from homology"/>